<keyword evidence="1" id="KW-0812">Transmembrane</keyword>
<organism evidence="2 3">
    <name type="scientific">Falsiruegeria litorea</name>
    <dbReference type="NCBI Taxonomy" id="1280831"/>
    <lineage>
        <taxon>Bacteria</taxon>
        <taxon>Pseudomonadati</taxon>
        <taxon>Pseudomonadota</taxon>
        <taxon>Alphaproteobacteria</taxon>
        <taxon>Rhodobacterales</taxon>
        <taxon>Roseobacteraceae</taxon>
        <taxon>Falsiruegeria</taxon>
    </lineage>
</organism>
<sequence length="220" mass="25014">MLVERRIQQVFTFLSHSIVFVAKLRRQAIEVGPLYAENQRLLPFIPDIERRLFLGEISRRQDLLLYFFRFLHFTISTLLVAFGHLISSNVMFVVLSSGRTVTDVSCQQKLCRASLDSIIEPVFIMPPMASISDIPAGLFGFYCEIADRDRRCITSRASNRVPASDDGVDHFGDGPVPFHFEFGAKGVHMGRRGVTKHPHDLMLRQQPAIVQGKQERLADR</sequence>
<name>A0ABS5WW32_9RHOB</name>
<evidence type="ECO:0000256" key="1">
    <source>
        <dbReference type="SAM" id="Phobius"/>
    </source>
</evidence>
<protein>
    <submittedName>
        <fullName evidence="2">Uncharacterized protein</fullName>
    </submittedName>
</protein>
<feature type="transmembrane region" description="Helical" evidence="1">
    <location>
        <begin position="63"/>
        <end position="86"/>
    </location>
</feature>
<proteinExistence type="predicted"/>
<keyword evidence="3" id="KW-1185">Reference proteome</keyword>
<evidence type="ECO:0000313" key="2">
    <source>
        <dbReference type="EMBL" id="MBT3142829.1"/>
    </source>
</evidence>
<reference evidence="2 3" key="1">
    <citation type="submission" date="2021-05" db="EMBL/GenBank/DDBJ databases">
        <title>Draft genomes of marine bacteria isolated from model chitin particles.</title>
        <authorList>
            <person name="Datta M.S."/>
            <person name="Schwartzman J.A."/>
            <person name="Cordero O."/>
        </authorList>
    </citation>
    <scope>NUCLEOTIDE SEQUENCE [LARGE SCALE GENOMIC DNA]</scope>
    <source>
        <strain evidence="2 3">4E07</strain>
    </source>
</reference>
<accession>A0ABS5WW32</accession>
<dbReference type="Proteomes" id="UP000763802">
    <property type="component" value="Unassembled WGS sequence"/>
</dbReference>
<keyword evidence="1" id="KW-1133">Transmembrane helix</keyword>
<dbReference type="EMBL" id="JAHHDY010000018">
    <property type="protein sequence ID" value="MBT3142829.1"/>
    <property type="molecule type" value="Genomic_DNA"/>
</dbReference>
<gene>
    <name evidence="2" type="ORF">KL867_17295</name>
</gene>
<evidence type="ECO:0000313" key="3">
    <source>
        <dbReference type="Proteomes" id="UP000763802"/>
    </source>
</evidence>
<comment type="caution">
    <text evidence="2">The sequence shown here is derived from an EMBL/GenBank/DDBJ whole genome shotgun (WGS) entry which is preliminary data.</text>
</comment>
<keyword evidence="1" id="KW-0472">Membrane</keyword>